<dbReference type="InterPro" id="IPR011009">
    <property type="entry name" value="Kinase-like_dom_sf"/>
</dbReference>
<evidence type="ECO:0000313" key="2">
    <source>
        <dbReference type="EMBL" id="GFR99328.1"/>
    </source>
</evidence>
<dbReference type="Gene3D" id="1.10.510.10">
    <property type="entry name" value="Transferase(Phosphotransferase) domain 1"/>
    <property type="match status" value="1"/>
</dbReference>
<gene>
    <name evidence="2" type="ORF">ElyMa_001041600</name>
</gene>
<name>A0AAV4HN71_9GAST</name>
<dbReference type="GO" id="GO:0007169">
    <property type="term" value="P:cell surface receptor protein tyrosine kinase signaling pathway"/>
    <property type="evidence" value="ECO:0007669"/>
    <property type="project" value="TreeGrafter"/>
</dbReference>
<dbReference type="GO" id="GO:0004714">
    <property type="term" value="F:transmembrane receptor protein tyrosine kinase activity"/>
    <property type="evidence" value="ECO:0007669"/>
    <property type="project" value="TreeGrafter"/>
</dbReference>
<keyword evidence="2" id="KW-0675">Receptor</keyword>
<comment type="caution">
    <text evidence="2">The sequence shown here is derived from an EMBL/GenBank/DDBJ whole genome shotgun (WGS) entry which is preliminary data.</text>
</comment>
<dbReference type="GO" id="GO:0043235">
    <property type="term" value="C:receptor complex"/>
    <property type="evidence" value="ECO:0007669"/>
    <property type="project" value="TreeGrafter"/>
</dbReference>
<dbReference type="GO" id="GO:0005886">
    <property type="term" value="C:plasma membrane"/>
    <property type="evidence" value="ECO:0007669"/>
    <property type="project" value="TreeGrafter"/>
</dbReference>
<accession>A0AAV4HN71</accession>
<protein>
    <submittedName>
        <fullName evidence="2">Fibroblast growth factor receptor</fullName>
    </submittedName>
</protein>
<dbReference type="InterPro" id="IPR000719">
    <property type="entry name" value="Prot_kinase_dom"/>
</dbReference>
<dbReference type="PANTHER" id="PTHR24416:SF611">
    <property type="entry name" value="TYROSINE-PROTEIN KINASE TRANSMEMBRANE RECEPTOR ROR"/>
    <property type="match status" value="1"/>
</dbReference>
<dbReference type="InterPro" id="IPR050122">
    <property type="entry name" value="RTK"/>
</dbReference>
<reference evidence="2 3" key="1">
    <citation type="journal article" date="2021" name="Elife">
        <title>Chloroplast acquisition without the gene transfer in kleptoplastic sea slugs, Plakobranchus ocellatus.</title>
        <authorList>
            <person name="Maeda T."/>
            <person name="Takahashi S."/>
            <person name="Yoshida T."/>
            <person name="Shimamura S."/>
            <person name="Takaki Y."/>
            <person name="Nagai Y."/>
            <person name="Toyoda A."/>
            <person name="Suzuki Y."/>
            <person name="Arimoto A."/>
            <person name="Ishii H."/>
            <person name="Satoh N."/>
            <person name="Nishiyama T."/>
            <person name="Hasebe M."/>
            <person name="Maruyama T."/>
            <person name="Minagawa J."/>
            <person name="Obokata J."/>
            <person name="Shigenobu S."/>
        </authorList>
    </citation>
    <scope>NUCLEOTIDE SEQUENCE [LARGE SCALE GENOMIC DNA]</scope>
</reference>
<dbReference type="GO" id="GO:0005524">
    <property type="term" value="F:ATP binding"/>
    <property type="evidence" value="ECO:0007669"/>
    <property type="project" value="InterPro"/>
</dbReference>
<keyword evidence="3" id="KW-1185">Reference proteome</keyword>
<organism evidence="2 3">
    <name type="scientific">Elysia marginata</name>
    <dbReference type="NCBI Taxonomy" id="1093978"/>
    <lineage>
        <taxon>Eukaryota</taxon>
        <taxon>Metazoa</taxon>
        <taxon>Spiralia</taxon>
        <taxon>Lophotrochozoa</taxon>
        <taxon>Mollusca</taxon>
        <taxon>Gastropoda</taxon>
        <taxon>Heterobranchia</taxon>
        <taxon>Euthyneura</taxon>
        <taxon>Panpulmonata</taxon>
        <taxon>Sacoglossa</taxon>
        <taxon>Placobranchoidea</taxon>
        <taxon>Plakobranchidae</taxon>
        <taxon>Elysia</taxon>
    </lineage>
</organism>
<dbReference type="SUPFAM" id="SSF56112">
    <property type="entry name" value="Protein kinase-like (PK-like)"/>
    <property type="match status" value="1"/>
</dbReference>
<proteinExistence type="predicted"/>
<dbReference type="AlphaFoldDB" id="A0AAV4HN71"/>
<dbReference type="InterPro" id="IPR020635">
    <property type="entry name" value="Tyr_kinase_cat_dom"/>
</dbReference>
<dbReference type="Proteomes" id="UP000762676">
    <property type="component" value="Unassembled WGS sequence"/>
</dbReference>
<evidence type="ECO:0000313" key="3">
    <source>
        <dbReference type="Proteomes" id="UP000762676"/>
    </source>
</evidence>
<sequence>MLSIYFECKDRVPFKWLSPEALLWGQYSSKSDVWAFGILLWELYTFGGTPYPQVTTEQLRELHEKGYRLSRPPACPEKLYRIMRSCWRDDARQRPSFKQLEYTLDSLIQRTRGREYLELNPHNQHSFLSFTTEDMDDKMTSVDFVRRHRRLLTYENQRSMEQVQLNYSSVGHHDSAEQVFSSECFPASEDGSETQFQLNSKSTVTSGFQSMSSAHTM</sequence>
<feature type="domain" description="Protein kinase" evidence="1">
    <location>
        <begin position="1"/>
        <end position="128"/>
    </location>
</feature>
<dbReference type="Pfam" id="PF07714">
    <property type="entry name" value="PK_Tyr_Ser-Thr"/>
    <property type="match status" value="1"/>
</dbReference>
<dbReference type="SMART" id="SM00219">
    <property type="entry name" value="TyrKc"/>
    <property type="match status" value="1"/>
</dbReference>
<dbReference type="PRINTS" id="PR00109">
    <property type="entry name" value="TYRKINASE"/>
</dbReference>
<dbReference type="PANTHER" id="PTHR24416">
    <property type="entry name" value="TYROSINE-PROTEIN KINASE RECEPTOR"/>
    <property type="match status" value="1"/>
</dbReference>
<evidence type="ECO:0000259" key="1">
    <source>
        <dbReference type="PROSITE" id="PS50011"/>
    </source>
</evidence>
<dbReference type="PROSITE" id="PS50011">
    <property type="entry name" value="PROTEIN_KINASE_DOM"/>
    <property type="match status" value="1"/>
</dbReference>
<dbReference type="InterPro" id="IPR001245">
    <property type="entry name" value="Ser-Thr/Tyr_kinase_cat_dom"/>
</dbReference>
<dbReference type="FunFam" id="1.10.510.10:FF:000986">
    <property type="entry name" value="Protein tyrosine kinase 2aa"/>
    <property type="match status" value="1"/>
</dbReference>
<dbReference type="EMBL" id="BMAT01002121">
    <property type="protein sequence ID" value="GFR99328.1"/>
    <property type="molecule type" value="Genomic_DNA"/>
</dbReference>